<feature type="domain" description="Bacterial repeat" evidence="3">
    <location>
        <begin position="660"/>
        <end position="729"/>
    </location>
</feature>
<dbReference type="Pfam" id="PF13620">
    <property type="entry name" value="CarboxypepD_reg"/>
    <property type="match status" value="1"/>
</dbReference>
<gene>
    <name evidence="4" type="ORF">CLPA_c06890</name>
    <name evidence="5" type="ORF">CP6013_02461</name>
</gene>
<dbReference type="AlphaFoldDB" id="A0A0H3J0C4"/>
<dbReference type="eggNOG" id="COG0457">
    <property type="taxonomic scope" value="Bacteria"/>
</dbReference>
<keyword evidence="7" id="KW-1185">Reference proteome</keyword>
<dbReference type="Gene3D" id="2.60.120.380">
    <property type="match status" value="1"/>
</dbReference>
<dbReference type="Gene3D" id="2.60.40.1080">
    <property type="match status" value="1"/>
</dbReference>
<dbReference type="InterPro" id="IPR011990">
    <property type="entry name" value="TPR-like_helical_dom_sf"/>
</dbReference>
<dbReference type="SUPFAM" id="SSF49464">
    <property type="entry name" value="Carboxypeptidase regulatory domain-like"/>
    <property type="match status" value="1"/>
</dbReference>
<dbReference type="PATRIC" id="fig|1262449.7.peg.691"/>
<dbReference type="InterPro" id="IPR008969">
    <property type="entry name" value="CarboxyPept-like_regulatory"/>
</dbReference>
<protein>
    <submittedName>
        <fullName evidence="5">Tetratricopeptide repeat-containing protein</fullName>
    </submittedName>
</protein>
<dbReference type="PROSITE" id="PS50005">
    <property type="entry name" value="TPR"/>
    <property type="match status" value="1"/>
</dbReference>
<dbReference type="PROSITE" id="PS50293">
    <property type="entry name" value="TPR_REGION"/>
    <property type="match status" value="1"/>
</dbReference>
<evidence type="ECO:0000256" key="2">
    <source>
        <dbReference type="SAM" id="MobiDB-lite"/>
    </source>
</evidence>
<dbReference type="Proteomes" id="UP000028042">
    <property type="component" value="Unassembled WGS sequence"/>
</dbReference>
<feature type="compositionally biased region" description="Basic and acidic residues" evidence="2">
    <location>
        <begin position="472"/>
        <end position="482"/>
    </location>
</feature>
<name>A0A0H3J0C4_CLOPA</name>
<feature type="region of interest" description="Disordered" evidence="2">
    <location>
        <begin position="464"/>
        <end position="533"/>
    </location>
</feature>
<dbReference type="eggNOG" id="COG4870">
    <property type="taxonomic scope" value="Bacteria"/>
</dbReference>
<feature type="compositionally biased region" description="Polar residues" evidence="2">
    <location>
        <begin position="521"/>
        <end position="530"/>
    </location>
</feature>
<feature type="domain" description="Bacterial repeat" evidence="3">
    <location>
        <begin position="588"/>
        <end position="657"/>
    </location>
</feature>
<sequence length="1099" mass="119569">MIAIIVLFFLSLGGVISVKAYNSYNVKQNLDLGNKYLSDGKYEQAILAFEKVISIEPSNVEARVGLSKAYVALKRFKSAEKVLSEGIRIMEKKPDSRLYSALADVYLKQDKVQDAIKILDEGYSATHDKGIKEQLNDISSRITIQSESIDVQVGKSLSLKLYATDSDGKLLELTGNWMLQNSSLGALTSSKGFNVGFNANSVGSEVIIVKIGSITKRITINVKQHILQSIDIVADKENPVVGESINLKAVGKDQSGKEMDINPTWSVNNDTGSLANPQGTTNTLKLNKNGKVGVNVSQDKVKGSKTITVNKKKYSVATSVSGRGSITASHNADKYDEGTNVKYTAVPQNGWVFKGWQGSVSGSANPITVNINANKTVKAVFVQKQFTLNTNVRGQGTVRRDVNRSSYTNSSVVTLTTSAPSGWKFDHWTGDAAGNSRSIKVLMNSNKNVTAVFVQVPQAPVKSQPILSAPKPEQKPEIKPEPKPAPIPKPESVQEPAPKPEPKPEPLSKPTPAPTYELKTDSSGQGTVTRDVSGDKYQSDSIVTLTATAEEGWYFDHWEGDVTGTTNSVQVTMDKSKTVKAVFVQDEYELTTSTEGQGTVTISPEQDKYLSGSEVTLTATAEEGWYFDHWEGDVTGTTNSVQVTMDKSKTVKAVFVQDEYELTTSTEGQGTVTISPEQDKYLSGSEVTLTATAEEGWHFDHWEGDVTGTANPVQVTMDKSKTVKAVFVQDEYELTTSTEGQGTVTISPEQDKYLSGSEVTLTATAEEGWHFDHWEGDVTGTTNSVQVTMDKSKTVKAVFVQDTIINGKVTDETNDHPIESVTVNVRSGNDVHEGKILETITTDANGKYTINNLSAGNYTLQLSAPGYNTRYYNVIATTGQTIETKSELLPVINDDSIRSILTWNDSVSDLDTHLVTPKQVEVKYSNEDDGESAKLNQDVTDGNGPETITIYNQQPGSYLYSIYNYSGSPEIKTSNAGIKVYRGNTLINTFNISDAEGTGRYWNVFSIDGDTITSINSIADSNKYSLTTEVEGQGTVNENSYVQSNEYTIGSTVTLTAAPDTGWHFDHWEDASGEQIGTDSTLSLTMDSDKTVKAVFLED</sequence>
<dbReference type="Gene3D" id="2.60.40.1120">
    <property type="entry name" value="Carboxypeptidase-like, regulatory domain"/>
    <property type="match status" value="1"/>
</dbReference>
<dbReference type="Pfam" id="PF14559">
    <property type="entry name" value="TPR_19"/>
    <property type="match status" value="1"/>
</dbReference>
<feature type="domain" description="Bacterial repeat" evidence="3">
    <location>
        <begin position="1024"/>
        <end position="1097"/>
    </location>
</feature>
<reference evidence="5 6" key="3">
    <citation type="journal article" name="Genome Announc.">
        <title>Improved Draft Genome Sequence of Clostridium pasteurianum Strain ATCC 6013 (DSM 525) Using a Hybrid Next-Generation Sequencing Approach.</title>
        <authorList>
            <person name="Pyne M.E."/>
            <person name="Utturkar S."/>
            <person name="Brown S.D."/>
            <person name="Moo-Young M."/>
            <person name="Chung D.A."/>
            <person name="Chou C.P."/>
        </authorList>
    </citation>
    <scope>NUCLEOTIDE SEQUENCE [LARGE SCALE GENOMIC DNA]</scope>
    <source>
        <strain evidence="5 6">ATCC 6013</strain>
    </source>
</reference>
<organism evidence="4 7">
    <name type="scientific">Clostridium pasteurianum DSM 525 = ATCC 6013</name>
    <dbReference type="NCBI Taxonomy" id="1262449"/>
    <lineage>
        <taxon>Bacteria</taxon>
        <taxon>Bacillati</taxon>
        <taxon>Bacillota</taxon>
        <taxon>Clostridia</taxon>
        <taxon>Eubacteriales</taxon>
        <taxon>Clostridiaceae</taxon>
        <taxon>Clostridium</taxon>
    </lineage>
</organism>
<dbReference type="KEGG" id="cpae:CPAST_c06890"/>
<reference evidence="5" key="2">
    <citation type="submission" date="2015-10" db="EMBL/GenBank/DDBJ databases">
        <title>Improved Draft Genome Sequence of Clostridium pasteurianum Strain ATCC 6013 (DSM 525) Using a Hybrid Next-Generation Sequencing Approach.</title>
        <authorList>
            <person name="Pyne M.E."/>
            <person name="Utturkar S.M."/>
            <person name="Brown S.D."/>
            <person name="Moo-Young M."/>
            <person name="Chung D.A."/>
            <person name="Chou P.C."/>
        </authorList>
    </citation>
    <scope>NUCLEOTIDE SEQUENCE</scope>
    <source>
        <strain evidence="5">ATCC 6013</strain>
    </source>
</reference>
<proteinExistence type="predicted"/>
<accession>A0A0H3J0C4</accession>
<evidence type="ECO:0000313" key="6">
    <source>
        <dbReference type="Proteomes" id="UP000028042"/>
    </source>
</evidence>
<reference evidence="4 7" key="1">
    <citation type="journal article" date="2015" name="Genome Announc.">
        <title>Complete Genome Sequence of the Nitrogen-Fixing and Solvent-Producing Clostridium pasteurianum DSM 525.</title>
        <authorList>
            <person name="Poehlein A."/>
            <person name="Grosse-Honebrink A."/>
            <person name="Zhang Y."/>
            <person name="Minton N.P."/>
            <person name="Daniel R."/>
        </authorList>
    </citation>
    <scope>NUCLEOTIDE SEQUENCE [LARGE SCALE GENOMIC DNA]</scope>
    <source>
        <strain evidence="4">DSM 525</strain>
        <strain evidence="7">DSM 525 / ATCC 6013</strain>
    </source>
</reference>
<dbReference type="InterPro" id="IPR044060">
    <property type="entry name" value="Bacterial_rp_domain"/>
</dbReference>
<evidence type="ECO:0000256" key="1">
    <source>
        <dbReference type="PROSITE-ProRule" id="PRU00339"/>
    </source>
</evidence>
<dbReference type="KEGG" id="cpat:CLPA_c06890"/>
<evidence type="ECO:0000313" key="7">
    <source>
        <dbReference type="Proteomes" id="UP000030905"/>
    </source>
</evidence>
<dbReference type="SMART" id="SM00028">
    <property type="entry name" value="TPR"/>
    <property type="match status" value="3"/>
</dbReference>
<feature type="repeat" description="TPR" evidence="1">
    <location>
        <begin position="26"/>
        <end position="59"/>
    </location>
</feature>
<dbReference type="EMBL" id="JPGY02000001">
    <property type="protein sequence ID" value="KRU13213.1"/>
    <property type="molecule type" value="Genomic_DNA"/>
</dbReference>
<dbReference type="SUPFAM" id="SSF48452">
    <property type="entry name" value="TPR-like"/>
    <property type="match status" value="1"/>
</dbReference>
<feature type="domain" description="Bacterial repeat" evidence="3">
    <location>
        <begin position="732"/>
        <end position="801"/>
    </location>
</feature>
<feature type="domain" description="Bacterial repeat" evidence="3">
    <location>
        <begin position="387"/>
        <end position="456"/>
    </location>
</feature>
<dbReference type="EMBL" id="CP009268">
    <property type="protein sequence ID" value="AJA50777.1"/>
    <property type="molecule type" value="Genomic_DNA"/>
</dbReference>
<evidence type="ECO:0000313" key="5">
    <source>
        <dbReference type="EMBL" id="KRU13213.1"/>
    </source>
</evidence>
<dbReference type="eggNOG" id="COG4676">
    <property type="taxonomic scope" value="Bacteria"/>
</dbReference>
<dbReference type="eggNOG" id="COG3266">
    <property type="taxonomic scope" value="Bacteria"/>
</dbReference>
<evidence type="ECO:0000259" key="3">
    <source>
        <dbReference type="Pfam" id="PF18998"/>
    </source>
</evidence>
<keyword evidence="1" id="KW-0802">TPR repeat</keyword>
<dbReference type="Pfam" id="PF18998">
    <property type="entry name" value="Flg_new_2"/>
    <property type="match status" value="7"/>
</dbReference>
<dbReference type="InterPro" id="IPR019734">
    <property type="entry name" value="TPR_rpt"/>
</dbReference>
<feature type="domain" description="Bacterial repeat" evidence="3">
    <location>
        <begin position="314"/>
        <end position="384"/>
    </location>
</feature>
<feature type="domain" description="Bacterial repeat" evidence="3">
    <location>
        <begin position="516"/>
        <end position="585"/>
    </location>
</feature>
<dbReference type="Gene3D" id="1.25.40.10">
    <property type="entry name" value="Tetratricopeptide repeat domain"/>
    <property type="match status" value="1"/>
</dbReference>
<evidence type="ECO:0000313" key="4">
    <source>
        <dbReference type="EMBL" id="AJA50777.1"/>
    </source>
</evidence>
<dbReference type="Proteomes" id="UP000030905">
    <property type="component" value="Chromosome"/>
</dbReference>